<dbReference type="PANTHER" id="PTHR39207:SF1">
    <property type="entry name" value="ALPHA-GLUCURONIDASE A"/>
    <property type="match status" value="1"/>
</dbReference>
<reference evidence="4 5" key="2">
    <citation type="journal article" date="2021" name="Syst. Appl. Microbiol.">
        <title>Phylogenetic classification of ten novel species belonging to the genus Bifidobacterium comprising B. phasiani sp. nov., B. pongonis sp. nov., B. saguinibicoloris sp. nov., B. colobi sp. nov., B. simiiventris sp. nov., B. santillanense sp. nov., B. miconis sp. nov., B. amazonense sp. nov., B. pluvialisilvae sp. nov., and B. miconisargentati sp. nov.</title>
        <authorList>
            <person name="Lugli G.A."/>
            <person name="Calvete-Torre I."/>
            <person name="Alessandri G."/>
            <person name="Milani C."/>
            <person name="Turroni F."/>
            <person name="Laiolo P."/>
            <person name="Ossiprandi M.C."/>
            <person name="Margolles A."/>
            <person name="Ruiz L."/>
            <person name="Ventura M."/>
        </authorList>
    </citation>
    <scope>NUCLEOTIDE SEQUENCE [LARGE SCALE GENOMIC DNA]</scope>
    <source>
        <strain evidence="4 5">MA1</strain>
    </source>
</reference>
<keyword evidence="1" id="KW-0378">Hydrolase</keyword>
<evidence type="ECO:0000313" key="4">
    <source>
        <dbReference type="EMBL" id="MCH9276389.1"/>
    </source>
</evidence>
<keyword evidence="5" id="KW-1185">Reference proteome</keyword>
<accession>A0ABS9VW98</accession>
<name>A0ABS9VW98_9BIFI</name>
<dbReference type="SUPFAM" id="SSF51445">
    <property type="entry name" value="(Trans)glycosidases"/>
    <property type="match status" value="1"/>
</dbReference>
<organism evidence="4 5">
    <name type="scientific">Bifidobacterium amazonense</name>
    <dbReference type="NCBI Taxonomy" id="2809027"/>
    <lineage>
        <taxon>Bacteria</taxon>
        <taxon>Bacillati</taxon>
        <taxon>Actinomycetota</taxon>
        <taxon>Actinomycetes</taxon>
        <taxon>Bifidobacteriales</taxon>
        <taxon>Bifidobacteriaceae</taxon>
        <taxon>Bifidobacterium</taxon>
    </lineage>
</organism>
<dbReference type="EMBL" id="JAFEJT020000037">
    <property type="protein sequence ID" value="MCH9276389.1"/>
    <property type="molecule type" value="Genomic_DNA"/>
</dbReference>
<dbReference type="Pfam" id="PF07477">
    <property type="entry name" value="Glyco_hydro_67C"/>
    <property type="match status" value="1"/>
</dbReference>
<feature type="domain" description="Glycosyl hydrolase family 67 C-terminal" evidence="2">
    <location>
        <begin position="449"/>
        <end position="672"/>
    </location>
</feature>
<dbReference type="InterPro" id="IPR011099">
    <property type="entry name" value="Glyco_hydro_67_C"/>
</dbReference>
<evidence type="ECO:0000259" key="2">
    <source>
        <dbReference type="Pfam" id="PF07477"/>
    </source>
</evidence>
<dbReference type="PANTHER" id="PTHR39207">
    <property type="entry name" value="ALPHA-GLUCURONIDASE A"/>
    <property type="match status" value="1"/>
</dbReference>
<dbReference type="InterPro" id="IPR037054">
    <property type="entry name" value="A-glucoronidase_C_sf"/>
</dbReference>
<protein>
    <submittedName>
        <fullName evidence="4">Alpha-glucuronidase</fullName>
    </submittedName>
</protein>
<comment type="caution">
    <text evidence="4">The sequence shown here is derived from an EMBL/GenBank/DDBJ whole genome shotgun (WGS) entry which is preliminary data.</text>
</comment>
<dbReference type="RefSeq" id="WP_241514073.1">
    <property type="nucleotide sequence ID" value="NZ_JAFEJT020000037.1"/>
</dbReference>
<dbReference type="Gene3D" id="3.20.20.80">
    <property type="entry name" value="Glycosidases"/>
    <property type="match status" value="1"/>
</dbReference>
<sequence>MIDHMWLEPNVVRDAVRDEVFFLDVSAVGEDARSLRIRADIAELLERPCVTDERDSTVRLMARPSVLESDEGFAIDVADGVTEITGNTTRALIYGFYDWMRRRMLGGTIDERIVSIPSQPIRMIDHWDQTDGSVERGYAGESIFFGRWNSNEHHEYLEFPERGDSDVFRGDMARIEAYARFLASVGINAVSLNNVNVRGVAIRLITHPWLDRVAQIARIFSEYAIDTYLSVNFAAPKIIGGLDTCDPLDPAVNAWWRRTVDDIYAMIPDFGGFVVKADSEGEPGPFSYGRDHADGANMFARALEPHGGRVIWRAFVYDCHMDWRDRTLDRARAAYDTFRPLDGRFEANAILQVKFGPIDFQPSEPLSPLIGAMRHTNLIVEFQITAEYLGHQIDVNYMLPQWLASLDTDTGYDADTAVTVPAYLPLAAVDRRNIGYAAVANIGMDDNWTGHKLAQANLYGYGRMCWDGSLTADAIAREWTSLTFARTDDEARETIEWMLDTSNATYESYVAPLGVGFMVKRENHYGVGVNDFEYDRWGTYHYSDRDGTGVDRTVATGTGYIGQYAPRIAAALEDAGTCPDDVLLFFHHVPYTHVLHSGKTVIQHIYDTHFAGVEAVDDYIRRWDGLRGRIDDATFENVAERLQRQRRNAIEWRDQINTYFHRMSGIPDSHGRSIHR</sequence>
<feature type="domain" description="Glycosyl hydrolase family 67 catalytic" evidence="3">
    <location>
        <begin position="112"/>
        <end position="448"/>
    </location>
</feature>
<dbReference type="Proteomes" id="UP000710815">
    <property type="component" value="Unassembled WGS sequence"/>
</dbReference>
<dbReference type="InterPro" id="IPR011100">
    <property type="entry name" value="Glyco_hydro_67_cat"/>
</dbReference>
<dbReference type="Gene3D" id="3.90.1330.10">
    <property type="entry name" value="Alpha-glucuronidase, C-terminal domain"/>
    <property type="match status" value="1"/>
</dbReference>
<evidence type="ECO:0000256" key="1">
    <source>
        <dbReference type="ARBA" id="ARBA00022801"/>
    </source>
</evidence>
<gene>
    <name evidence="4" type="ORF">JS533_008940</name>
</gene>
<reference evidence="4 5" key="1">
    <citation type="journal article" date="2021" name="Environ. Microbiol.">
        <title>Genetic insights into the dark matter of the mammalian gut microbiota through targeted genome reconstruction.</title>
        <authorList>
            <person name="Lugli G.A."/>
            <person name="Alessandri G."/>
            <person name="Milani C."/>
            <person name="Viappiani A."/>
            <person name="Fontana F."/>
            <person name="Tarracchini C."/>
            <person name="Mancabelli L."/>
            <person name="Argentini C."/>
            <person name="Ruiz L."/>
            <person name="Margolles A."/>
            <person name="van Sinderen D."/>
            <person name="Turroni F."/>
            <person name="Ventura M."/>
        </authorList>
    </citation>
    <scope>NUCLEOTIDE SEQUENCE [LARGE SCALE GENOMIC DNA]</scope>
    <source>
        <strain evidence="4 5">MA1</strain>
    </source>
</reference>
<dbReference type="SUPFAM" id="SSF55545">
    <property type="entry name" value="beta-N-acetylhexosaminidase-like domain"/>
    <property type="match status" value="1"/>
</dbReference>
<dbReference type="Pfam" id="PF07488">
    <property type="entry name" value="Glyco_hydro_67M"/>
    <property type="match status" value="1"/>
</dbReference>
<dbReference type="InterPro" id="IPR017853">
    <property type="entry name" value="GH"/>
</dbReference>
<evidence type="ECO:0000259" key="3">
    <source>
        <dbReference type="Pfam" id="PF07488"/>
    </source>
</evidence>
<proteinExistence type="predicted"/>
<evidence type="ECO:0000313" key="5">
    <source>
        <dbReference type="Proteomes" id="UP000710815"/>
    </source>
</evidence>
<dbReference type="InterPro" id="IPR029018">
    <property type="entry name" value="Hex-like_dom2"/>
</dbReference>